<sequence>MSDTGSWTGPWTGSAWLEHTVLAAVPLAREVAGSEVRAGLDAGLDVDLMTDGFVMELVSAALVARVQAGDLAARDAMVALGALLEAGPPVVGEDIVSAYLIHVPSPGQPGGEIADGLGPRVRAALDQDRDHRNEPAVAAFLDRLLRAVPALRPLADAERYGYHDEVLAHPFLSDVAERAVALLTGGAALEIDDDWTDQERAEALRLFTSAAPDPVAEVRAVLDFFESELGSAPEVDELVTAAFVDMLPDEDEPGAEILGLLGPRLRAELRQAR</sequence>
<dbReference type="Proteomes" id="UP001596011">
    <property type="component" value="Unassembled WGS sequence"/>
</dbReference>
<gene>
    <name evidence="1" type="ORF">ACFO6V_11390</name>
</gene>
<evidence type="ECO:0008006" key="3">
    <source>
        <dbReference type="Google" id="ProtNLM"/>
    </source>
</evidence>
<name>A0ABV9HF02_9MICO</name>
<keyword evidence="2" id="KW-1185">Reference proteome</keyword>
<dbReference type="RefSeq" id="WP_377135392.1">
    <property type="nucleotide sequence ID" value="NZ_JBHSFI010000004.1"/>
</dbReference>
<protein>
    <recommendedName>
        <fullName evidence="3">tRNA-(MS[2]IO[6]A)-hydroxylase MiaE-like protein</fullName>
    </recommendedName>
</protein>
<reference evidence="2" key="1">
    <citation type="journal article" date="2019" name="Int. J. Syst. Evol. Microbiol.">
        <title>The Global Catalogue of Microorganisms (GCM) 10K type strain sequencing project: providing services to taxonomists for standard genome sequencing and annotation.</title>
        <authorList>
            <consortium name="The Broad Institute Genomics Platform"/>
            <consortium name="The Broad Institute Genome Sequencing Center for Infectious Disease"/>
            <person name="Wu L."/>
            <person name="Ma J."/>
        </authorList>
    </citation>
    <scope>NUCLEOTIDE SEQUENCE [LARGE SCALE GENOMIC DNA]</scope>
    <source>
        <strain evidence="2">CCUG 42722</strain>
    </source>
</reference>
<comment type="caution">
    <text evidence="1">The sequence shown here is derived from an EMBL/GenBank/DDBJ whole genome shotgun (WGS) entry which is preliminary data.</text>
</comment>
<proteinExistence type="predicted"/>
<evidence type="ECO:0000313" key="1">
    <source>
        <dbReference type="EMBL" id="MFC4628841.1"/>
    </source>
</evidence>
<evidence type="ECO:0000313" key="2">
    <source>
        <dbReference type="Proteomes" id="UP001596011"/>
    </source>
</evidence>
<organism evidence="1 2">
    <name type="scientific">Promicromonospora alba</name>
    <dbReference type="NCBI Taxonomy" id="1616110"/>
    <lineage>
        <taxon>Bacteria</taxon>
        <taxon>Bacillati</taxon>
        <taxon>Actinomycetota</taxon>
        <taxon>Actinomycetes</taxon>
        <taxon>Micrococcales</taxon>
        <taxon>Promicromonosporaceae</taxon>
        <taxon>Promicromonospora</taxon>
    </lineage>
</organism>
<dbReference type="EMBL" id="JBHSFI010000004">
    <property type="protein sequence ID" value="MFC4628841.1"/>
    <property type="molecule type" value="Genomic_DNA"/>
</dbReference>
<accession>A0ABV9HF02</accession>